<dbReference type="Proteomes" id="UP001642483">
    <property type="component" value="Unassembled WGS sequence"/>
</dbReference>
<feature type="compositionally biased region" description="Basic residues" evidence="8">
    <location>
        <begin position="326"/>
        <end position="337"/>
    </location>
</feature>
<dbReference type="PANTHER" id="PTHR13759">
    <property type="entry name" value="TWINFILIN"/>
    <property type="match status" value="1"/>
</dbReference>
<evidence type="ECO:0000313" key="11">
    <source>
        <dbReference type="Proteomes" id="UP001642483"/>
    </source>
</evidence>
<dbReference type="SUPFAM" id="SSF55753">
    <property type="entry name" value="Actin depolymerizing proteins"/>
    <property type="match status" value="2"/>
</dbReference>
<dbReference type="CDD" id="cd11284">
    <property type="entry name" value="ADF_Twf-C_like"/>
    <property type="match status" value="1"/>
</dbReference>
<dbReference type="InterPro" id="IPR002108">
    <property type="entry name" value="ADF-H"/>
</dbReference>
<comment type="similarity">
    <text evidence="2">Belongs to the actin-binding proteins ADF family. Twinfilin subfamily.</text>
</comment>
<evidence type="ECO:0000256" key="6">
    <source>
        <dbReference type="ARBA" id="ARBA00023212"/>
    </source>
</evidence>
<evidence type="ECO:0000256" key="3">
    <source>
        <dbReference type="ARBA" id="ARBA00022490"/>
    </source>
</evidence>
<keyword evidence="3" id="KW-0963">Cytoplasm</keyword>
<proteinExistence type="inferred from homology"/>
<keyword evidence="5" id="KW-0009">Actin-binding</keyword>
<dbReference type="InterPro" id="IPR028458">
    <property type="entry name" value="Twinfilin"/>
</dbReference>
<keyword evidence="4" id="KW-0677">Repeat</keyword>
<evidence type="ECO:0000256" key="7">
    <source>
        <dbReference type="ARBA" id="ARBA00038532"/>
    </source>
</evidence>
<sequence>MSHQTGITCGDDLKDVFRDCTTDGSIRCVKVGIEDETLVCSECVDKCSDSWKGEYDDVILNLLVAKQPCYLLYQLASKSEWLMITFSPDDSPVREKMLYAATRSTLKQEFGGGFIADEVFGTSENDVSYKGYMEHKAHKDAPPPLTNAEEELKFLDETESNSGIGNTTRHQTVQGIEFPITKDAQQALSDFKEGVVNHVELNVDLENETIFKVCSKLICASDLEGLISEDRAGYHIFNYAHRHNGEDKTTVFFVYSMPGYSIPIKARMLYSSCKAPLLSAIEEDFEIKLDKKLECDSTEKLTEEYLRNEAHPPAVEAKQNFSKPKAPGRRAPTRKPRGAPNGTE</sequence>
<evidence type="ECO:0000313" key="10">
    <source>
        <dbReference type="EMBL" id="CAK8687007.1"/>
    </source>
</evidence>
<dbReference type="EMBL" id="CAWYQH010000103">
    <property type="protein sequence ID" value="CAK8687007.1"/>
    <property type="molecule type" value="Genomic_DNA"/>
</dbReference>
<evidence type="ECO:0000256" key="2">
    <source>
        <dbReference type="ARBA" id="ARBA00009557"/>
    </source>
</evidence>
<dbReference type="PROSITE" id="PS51263">
    <property type="entry name" value="ADF_H"/>
    <property type="match status" value="2"/>
</dbReference>
<evidence type="ECO:0000256" key="8">
    <source>
        <dbReference type="SAM" id="MobiDB-lite"/>
    </source>
</evidence>
<dbReference type="InterPro" id="IPR029006">
    <property type="entry name" value="ADF-H/Gelsolin-like_dom_sf"/>
</dbReference>
<dbReference type="Gene3D" id="3.40.20.10">
    <property type="entry name" value="Severin"/>
    <property type="match status" value="2"/>
</dbReference>
<evidence type="ECO:0000256" key="5">
    <source>
        <dbReference type="ARBA" id="ARBA00023203"/>
    </source>
</evidence>
<feature type="domain" description="ADF-H" evidence="9">
    <location>
        <begin position="175"/>
        <end position="311"/>
    </location>
</feature>
<comment type="caution">
    <text evidence="10">The sequence shown here is derived from an EMBL/GenBank/DDBJ whole genome shotgun (WGS) entry which is preliminary data.</text>
</comment>
<dbReference type="CDD" id="cd11285">
    <property type="entry name" value="ADF_Twf-N_like"/>
    <property type="match status" value="1"/>
</dbReference>
<organism evidence="10 11">
    <name type="scientific">Clavelina lepadiformis</name>
    <name type="common">Light-bulb sea squirt</name>
    <name type="synonym">Ascidia lepadiformis</name>
    <dbReference type="NCBI Taxonomy" id="159417"/>
    <lineage>
        <taxon>Eukaryota</taxon>
        <taxon>Metazoa</taxon>
        <taxon>Chordata</taxon>
        <taxon>Tunicata</taxon>
        <taxon>Ascidiacea</taxon>
        <taxon>Aplousobranchia</taxon>
        <taxon>Clavelinidae</taxon>
        <taxon>Clavelina</taxon>
    </lineage>
</organism>
<evidence type="ECO:0000256" key="1">
    <source>
        <dbReference type="ARBA" id="ARBA00004245"/>
    </source>
</evidence>
<comment type="subcellular location">
    <subcellularLocation>
        <location evidence="1">Cytoplasm</location>
        <location evidence="1">Cytoskeleton</location>
    </subcellularLocation>
</comment>
<feature type="region of interest" description="Disordered" evidence="8">
    <location>
        <begin position="304"/>
        <end position="344"/>
    </location>
</feature>
<dbReference type="Pfam" id="PF00241">
    <property type="entry name" value="Cofilin_ADF"/>
    <property type="match status" value="2"/>
</dbReference>
<name>A0ABP0G5B5_CLALP</name>
<reference evidence="10 11" key="1">
    <citation type="submission" date="2024-02" db="EMBL/GenBank/DDBJ databases">
        <authorList>
            <person name="Daric V."/>
            <person name="Darras S."/>
        </authorList>
    </citation>
    <scope>NUCLEOTIDE SEQUENCE [LARGE SCALE GENOMIC DNA]</scope>
</reference>
<evidence type="ECO:0000259" key="9">
    <source>
        <dbReference type="PROSITE" id="PS51263"/>
    </source>
</evidence>
<dbReference type="PANTHER" id="PTHR13759:SF1">
    <property type="entry name" value="TWINFILIN"/>
    <property type="match status" value="1"/>
</dbReference>
<keyword evidence="11" id="KW-1185">Reference proteome</keyword>
<comment type="subunit">
    <text evidence="7">Interacts with G-actin; ADP-actin form.</text>
</comment>
<accession>A0ABP0G5B5</accession>
<dbReference type="SMART" id="SM00102">
    <property type="entry name" value="ADF"/>
    <property type="match status" value="2"/>
</dbReference>
<gene>
    <name evidence="10" type="ORF">CVLEPA_LOCUS19040</name>
</gene>
<evidence type="ECO:0000256" key="4">
    <source>
        <dbReference type="ARBA" id="ARBA00022737"/>
    </source>
</evidence>
<protein>
    <recommendedName>
        <fullName evidence="9">ADF-H domain-containing protein</fullName>
    </recommendedName>
</protein>
<feature type="domain" description="ADF-H" evidence="9">
    <location>
        <begin position="4"/>
        <end position="137"/>
    </location>
</feature>
<keyword evidence="6" id="KW-0206">Cytoskeleton</keyword>